<dbReference type="Proteomes" id="UP001583186">
    <property type="component" value="Unassembled WGS sequence"/>
</dbReference>
<proteinExistence type="predicted"/>
<keyword evidence="3" id="KW-1185">Reference proteome</keyword>
<gene>
    <name evidence="2" type="ORF">Sste5346_001301</name>
</gene>
<feature type="region of interest" description="Disordered" evidence="1">
    <location>
        <begin position="197"/>
        <end position="241"/>
    </location>
</feature>
<feature type="compositionally biased region" description="Low complexity" evidence="1">
    <location>
        <begin position="204"/>
        <end position="217"/>
    </location>
</feature>
<reference evidence="2 3" key="1">
    <citation type="journal article" date="2024" name="IMA Fungus">
        <title>IMA Genome - F19 : A genome assembly and annotation guide to empower mycologists, including annotated draft genome sequences of Ceratocystis pirilliformis, Diaporthe australafricana, Fusarium ophioides, Paecilomyces lecythidis, and Sporothrix stenoceras.</title>
        <authorList>
            <person name="Aylward J."/>
            <person name="Wilson A.M."/>
            <person name="Visagie C.M."/>
            <person name="Spraker J."/>
            <person name="Barnes I."/>
            <person name="Buitendag C."/>
            <person name="Ceriani C."/>
            <person name="Del Mar Angel L."/>
            <person name="du Plessis D."/>
            <person name="Fuchs T."/>
            <person name="Gasser K."/>
            <person name="Kramer D."/>
            <person name="Li W."/>
            <person name="Munsamy K."/>
            <person name="Piso A."/>
            <person name="Price J.L."/>
            <person name="Sonnekus B."/>
            <person name="Thomas C."/>
            <person name="van der Nest A."/>
            <person name="van Dijk A."/>
            <person name="van Heerden A."/>
            <person name="van Vuuren N."/>
            <person name="Yilmaz N."/>
            <person name="Duong T.A."/>
            <person name="van der Merwe N.A."/>
            <person name="Wingfield M.J."/>
            <person name="Wingfield B.D."/>
        </authorList>
    </citation>
    <scope>NUCLEOTIDE SEQUENCE [LARGE SCALE GENOMIC DNA]</scope>
    <source>
        <strain evidence="2 3">CMW 5346</strain>
    </source>
</reference>
<organism evidence="2 3">
    <name type="scientific">Sporothrix stenoceras</name>
    <dbReference type="NCBI Taxonomy" id="5173"/>
    <lineage>
        <taxon>Eukaryota</taxon>
        <taxon>Fungi</taxon>
        <taxon>Dikarya</taxon>
        <taxon>Ascomycota</taxon>
        <taxon>Pezizomycotina</taxon>
        <taxon>Sordariomycetes</taxon>
        <taxon>Sordariomycetidae</taxon>
        <taxon>Ophiostomatales</taxon>
        <taxon>Ophiostomataceae</taxon>
        <taxon>Sporothrix</taxon>
    </lineage>
</organism>
<evidence type="ECO:0000313" key="2">
    <source>
        <dbReference type="EMBL" id="KAL1902325.1"/>
    </source>
</evidence>
<name>A0ABR3ZQG6_9PEZI</name>
<accession>A0ABR3ZQG6</accession>
<feature type="compositionally biased region" description="Low complexity" evidence="1">
    <location>
        <begin position="102"/>
        <end position="117"/>
    </location>
</feature>
<feature type="compositionally biased region" description="Polar residues" evidence="1">
    <location>
        <begin position="144"/>
        <end position="157"/>
    </location>
</feature>
<protein>
    <submittedName>
        <fullName evidence="2">Uncharacterized protein</fullName>
    </submittedName>
</protein>
<sequence length="267" mass="28923">MVLLHQVNPDEPKVSVENQDAQRHHAHQVCGIVAHTKDRGVASVAIRSLAISAHVLRDPREQDEVYMLLKKITAETGWRIGRIYAELQQVWGREIKDTAGNSSQSTTSATVSSSPSTLLPPPTDLPQPGNMFTHGFGQLGPGLASTSGSGFGSAPSQMQKVDFNTSASPMPTSSSGGRRSLPIWPTANTSTMFNVHNRHMHGMPTTNTNTSLASSSQSPPPTTAPMPFRPPHMSNPLMHADFSLPDHPYKAFYKPPNDSAHFNPQSF</sequence>
<evidence type="ECO:0000256" key="1">
    <source>
        <dbReference type="SAM" id="MobiDB-lite"/>
    </source>
</evidence>
<dbReference type="EMBL" id="JAWCUI010000005">
    <property type="protein sequence ID" value="KAL1902325.1"/>
    <property type="molecule type" value="Genomic_DNA"/>
</dbReference>
<feature type="compositionally biased region" description="Pro residues" evidence="1">
    <location>
        <begin position="218"/>
        <end position="230"/>
    </location>
</feature>
<feature type="region of interest" description="Disordered" evidence="1">
    <location>
        <begin position="98"/>
        <end position="157"/>
    </location>
</feature>
<evidence type="ECO:0000313" key="3">
    <source>
        <dbReference type="Proteomes" id="UP001583186"/>
    </source>
</evidence>
<feature type="region of interest" description="Disordered" evidence="1">
    <location>
        <begin position="162"/>
        <end position="181"/>
    </location>
</feature>
<comment type="caution">
    <text evidence="2">The sequence shown here is derived from an EMBL/GenBank/DDBJ whole genome shotgun (WGS) entry which is preliminary data.</text>
</comment>
<feature type="compositionally biased region" description="Polar residues" evidence="1">
    <location>
        <begin position="162"/>
        <end position="177"/>
    </location>
</feature>